<dbReference type="InterPro" id="IPR003737">
    <property type="entry name" value="GlcNAc_PI_deacetylase-related"/>
</dbReference>
<dbReference type="EMBL" id="JAAGLQ010000705">
    <property type="protein sequence ID" value="NEA20393.1"/>
    <property type="molecule type" value="Genomic_DNA"/>
</dbReference>
<dbReference type="SUPFAM" id="SSF102588">
    <property type="entry name" value="LmbE-like"/>
    <property type="match status" value="1"/>
</dbReference>
<dbReference type="InterPro" id="IPR000772">
    <property type="entry name" value="Ricin_B_lectin"/>
</dbReference>
<dbReference type="AlphaFoldDB" id="A0A6N9UE25"/>
<feature type="domain" description="Ricin B lectin" evidence="3">
    <location>
        <begin position="326"/>
        <end position="442"/>
    </location>
</feature>
<dbReference type="Gene3D" id="2.80.10.50">
    <property type="match status" value="1"/>
</dbReference>
<protein>
    <recommendedName>
        <fullName evidence="3">Ricin B lectin domain-containing protein</fullName>
    </recommendedName>
</protein>
<dbReference type="InterPro" id="IPR035992">
    <property type="entry name" value="Ricin_B-like_lectins"/>
</dbReference>
<feature type="signal peptide" evidence="2">
    <location>
        <begin position="1"/>
        <end position="34"/>
    </location>
</feature>
<comment type="caution">
    <text evidence="4">The sequence shown here is derived from an EMBL/GenBank/DDBJ whole genome shotgun (WGS) entry which is preliminary data.</text>
</comment>
<evidence type="ECO:0000256" key="1">
    <source>
        <dbReference type="ARBA" id="ARBA00022833"/>
    </source>
</evidence>
<evidence type="ECO:0000256" key="2">
    <source>
        <dbReference type="SAM" id="SignalP"/>
    </source>
</evidence>
<proteinExistence type="predicted"/>
<accession>A0A6N9UE25</accession>
<dbReference type="Gene3D" id="3.40.50.10320">
    <property type="entry name" value="LmbE-like"/>
    <property type="match status" value="1"/>
</dbReference>
<dbReference type="PANTHER" id="PTHR12993">
    <property type="entry name" value="N-ACETYLGLUCOSAMINYL-PHOSPHATIDYLINOSITOL DE-N-ACETYLASE-RELATED"/>
    <property type="match status" value="1"/>
</dbReference>
<dbReference type="Pfam" id="PF00652">
    <property type="entry name" value="Ricin_B_lectin"/>
    <property type="match status" value="1"/>
</dbReference>
<dbReference type="GO" id="GO:0016137">
    <property type="term" value="P:glycoside metabolic process"/>
    <property type="evidence" value="ECO:0007669"/>
    <property type="project" value="UniProtKB-ARBA"/>
</dbReference>
<keyword evidence="2" id="KW-0732">Signal</keyword>
<reference evidence="4 5" key="1">
    <citation type="submission" date="2020-01" db="EMBL/GenBank/DDBJ databases">
        <title>Insect and environment-associated Actinomycetes.</title>
        <authorList>
            <person name="Currrie C."/>
            <person name="Chevrette M."/>
            <person name="Carlson C."/>
            <person name="Stubbendieck R."/>
            <person name="Wendt-Pienkowski E."/>
        </authorList>
    </citation>
    <scope>NUCLEOTIDE SEQUENCE [LARGE SCALE GENOMIC DNA]</scope>
    <source>
        <strain evidence="4 5">SID11342</strain>
    </source>
</reference>
<evidence type="ECO:0000259" key="3">
    <source>
        <dbReference type="SMART" id="SM00458"/>
    </source>
</evidence>
<sequence>MRGEAGAKLRRVRRTVLASSAALCALAGASCSSGAPSATKAAPACERTLVGVAHPDDDLYFIDPEIHETVRAGCQVTTVYLTAGDDGKRPLRAALDYVARREAGVRAAYAVIAGVPDRWTERTVQVDGRGIRSLTLDASPAPVRLVFFGLHDGLPEGQGADSMLKLFTGTRRSIPFFESEETVTGGQLVSALSTLARQEKAQRILTLDHDNASFAFGLSGRVDHSDHGIGARYFRQAGYVVGIPVSSYLGYTMSSLGPNLPQNRVPPKEASIRRYLAHAECRSRECEATGRYEGPLPSDASKWVHRQYQQVHRDPRPGEVLADIGRTTAYSGRNPEQCLEAVRAEAEDGAVRLNGCDGTAQQKWDIRDDGTIRSQHFHGHCLTLVKAGVGLARCSPADAEQRWARKPWQSTTWKRTAWRIAGAKDRCLYQDDRHLPPRWDSREDRTPRLALIRCDAQTQPGVFWNLHGSGPSASPGG</sequence>
<dbReference type="Proteomes" id="UP000471293">
    <property type="component" value="Unassembled WGS sequence"/>
</dbReference>
<dbReference type="PROSITE" id="PS50231">
    <property type="entry name" value="RICIN_B_LECTIN"/>
    <property type="match status" value="1"/>
</dbReference>
<dbReference type="Pfam" id="PF02585">
    <property type="entry name" value="PIG-L"/>
    <property type="match status" value="1"/>
</dbReference>
<feature type="chain" id="PRO_5026681367" description="Ricin B lectin domain-containing protein" evidence="2">
    <location>
        <begin position="35"/>
        <end position="477"/>
    </location>
</feature>
<dbReference type="SUPFAM" id="SSF50370">
    <property type="entry name" value="Ricin B-like lectins"/>
    <property type="match status" value="1"/>
</dbReference>
<gene>
    <name evidence="4" type="ORF">G3I29_34080</name>
</gene>
<organism evidence="4 5">
    <name type="scientific">Streptomyces halstedii</name>
    <dbReference type="NCBI Taxonomy" id="1944"/>
    <lineage>
        <taxon>Bacteria</taxon>
        <taxon>Bacillati</taxon>
        <taxon>Actinomycetota</taxon>
        <taxon>Actinomycetes</taxon>
        <taxon>Kitasatosporales</taxon>
        <taxon>Streptomycetaceae</taxon>
        <taxon>Streptomyces</taxon>
    </lineage>
</organism>
<dbReference type="GO" id="GO:0016811">
    <property type="term" value="F:hydrolase activity, acting on carbon-nitrogen (but not peptide) bonds, in linear amides"/>
    <property type="evidence" value="ECO:0007669"/>
    <property type="project" value="TreeGrafter"/>
</dbReference>
<dbReference type="InterPro" id="IPR024078">
    <property type="entry name" value="LmbE-like_dom_sf"/>
</dbReference>
<name>A0A6N9UE25_STRHA</name>
<evidence type="ECO:0000313" key="4">
    <source>
        <dbReference type="EMBL" id="NEA20393.1"/>
    </source>
</evidence>
<dbReference type="PANTHER" id="PTHR12993:SF26">
    <property type="entry name" value="1D-MYO-INOSITOL 2-ACETAMIDO-2-DEOXY-ALPHA-D-GLUCOPYRANOSIDE DEACETYLASE"/>
    <property type="match status" value="1"/>
</dbReference>
<dbReference type="SMART" id="SM00458">
    <property type="entry name" value="RICIN"/>
    <property type="match status" value="1"/>
</dbReference>
<evidence type="ECO:0000313" key="5">
    <source>
        <dbReference type="Proteomes" id="UP000471293"/>
    </source>
</evidence>
<dbReference type="PROSITE" id="PS51257">
    <property type="entry name" value="PROKAR_LIPOPROTEIN"/>
    <property type="match status" value="1"/>
</dbReference>
<keyword evidence="1" id="KW-0862">Zinc</keyword>